<organism evidence="1 2">
    <name type="scientific">Paenibacillus methanolicus</name>
    <dbReference type="NCBI Taxonomy" id="582686"/>
    <lineage>
        <taxon>Bacteria</taxon>
        <taxon>Bacillati</taxon>
        <taxon>Bacillota</taxon>
        <taxon>Bacilli</taxon>
        <taxon>Bacillales</taxon>
        <taxon>Paenibacillaceae</taxon>
        <taxon>Paenibacillus</taxon>
    </lineage>
</organism>
<dbReference type="SUPFAM" id="SSF56784">
    <property type="entry name" value="HAD-like"/>
    <property type="match status" value="1"/>
</dbReference>
<dbReference type="InterPro" id="IPR023214">
    <property type="entry name" value="HAD_sf"/>
</dbReference>
<evidence type="ECO:0000313" key="2">
    <source>
        <dbReference type="Proteomes" id="UP000323257"/>
    </source>
</evidence>
<comment type="caution">
    <text evidence="1">The sequence shown here is derived from an EMBL/GenBank/DDBJ whole genome shotgun (WGS) entry which is preliminary data.</text>
</comment>
<dbReference type="RefSeq" id="WP_222870984.1">
    <property type="nucleotide sequence ID" value="NZ_VNHS01000001.1"/>
</dbReference>
<dbReference type="Gene3D" id="3.40.50.1000">
    <property type="entry name" value="HAD superfamily/HAD-like"/>
    <property type="match status" value="1"/>
</dbReference>
<dbReference type="PANTHER" id="PTHR43611:SF3">
    <property type="entry name" value="FLAVIN MONONUCLEOTIDE HYDROLASE 1, CHLOROPLATIC"/>
    <property type="match status" value="1"/>
</dbReference>
<protein>
    <submittedName>
        <fullName evidence="1">Putative hydrolase of the HAD superfamily</fullName>
    </submittedName>
</protein>
<proteinExistence type="predicted"/>
<dbReference type="NCBIfam" id="TIGR01549">
    <property type="entry name" value="HAD-SF-IA-v1"/>
    <property type="match status" value="1"/>
</dbReference>
<dbReference type="Proteomes" id="UP000323257">
    <property type="component" value="Unassembled WGS sequence"/>
</dbReference>
<dbReference type="InterPro" id="IPR006439">
    <property type="entry name" value="HAD-SF_hydro_IA"/>
</dbReference>
<gene>
    <name evidence="1" type="ORF">BCM02_101687</name>
</gene>
<dbReference type="InterPro" id="IPR036412">
    <property type="entry name" value="HAD-like_sf"/>
</dbReference>
<reference evidence="1 2" key="1">
    <citation type="submission" date="2019-07" db="EMBL/GenBank/DDBJ databases">
        <title>Genomic Encyclopedia of Type Strains, Phase III (KMG-III): the genomes of soil and plant-associated and newly described type strains.</title>
        <authorList>
            <person name="Whitman W."/>
        </authorList>
    </citation>
    <scope>NUCLEOTIDE SEQUENCE [LARGE SCALE GENOMIC DNA]</scope>
    <source>
        <strain evidence="1 2">BL24</strain>
    </source>
</reference>
<keyword evidence="1" id="KW-0378">Hydrolase</keyword>
<dbReference type="PANTHER" id="PTHR43611">
    <property type="entry name" value="ALPHA-D-GLUCOSE 1-PHOSPHATE PHOSPHATASE"/>
    <property type="match status" value="1"/>
</dbReference>
<evidence type="ECO:0000313" key="1">
    <source>
        <dbReference type="EMBL" id="TYP79567.1"/>
    </source>
</evidence>
<dbReference type="NCBIfam" id="TIGR01509">
    <property type="entry name" value="HAD-SF-IA-v3"/>
    <property type="match status" value="1"/>
</dbReference>
<dbReference type="Pfam" id="PF00702">
    <property type="entry name" value="Hydrolase"/>
    <property type="match status" value="1"/>
</dbReference>
<accession>A0A5S5CL22</accession>
<dbReference type="InterPro" id="IPR023198">
    <property type="entry name" value="PGP-like_dom2"/>
</dbReference>
<keyword evidence="2" id="KW-1185">Reference proteome</keyword>
<sequence>MRTQLILDAGGVLVSNLSPMFWEQLCDRSSISYESIVPHYKATMSAPLWRGEVTEAEFWNWMAGGYPSVDVSSARLLLTANLARLPALNRLAEWRAHADLHLLSNHRAEWLLPVLAKELPLFASVTISSEVGCAKPQPEIFRRVASRLPAGAPVLFVDDQSHNLQAAIELGWMTLKADADGRWVEEVAPMLGF</sequence>
<dbReference type="AlphaFoldDB" id="A0A5S5CL22"/>
<dbReference type="Gene3D" id="1.10.150.240">
    <property type="entry name" value="Putative phosphatase, domain 2"/>
    <property type="match status" value="1"/>
</dbReference>
<dbReference type="EMBL" id="VNHS01000001">
    <property type="protein sequence ID" value="TYP79567.1"/>
    <property type="molecule type" value="Genomic_DNA"/>
</dbReference>
<dbReference type="GO" id="GO:0016787">
    <property type="term" value="F:hydrolase activity"/>
    <property type="evidence" value="ECO:0007669"/>
    <property type="project" value="UniProtKB-KW"/>
</dbReference>
<name>A0A5S5CL22_9BACL</name>